<dbReference type="AlphaFoldDB" id="A0A6J4V2B9"/>
<feature type="non-terminal residue" evidence="2">
    <location>
        <position position="39"/>
    </location>
</feature>
<organism evidence="2">
    <name type="scientific">uncultured Thermomicrobiales bacterium</name>
    <dbReference type="NCBI Taxonomy" id="1645740"/>
    <lineage>
        <taxon>Bacteria</taxon>
        <taxon>Pseudomonadati</taxon>
        <taxon>Thermomicrobiota</taxon>
        <taxon>Thermomicrobia</taxon>
        <taxon>Thermomicrobiales</taxon>
        <taxon>environmental samples</taxon>
    </lineage>
</organism>
<name>A0A6J4V2B9_9BACT</name>
<evidence type="ECO:0000313" key="2">
    <source>
        <dbReference type="EMBL" id="CAA9562908.1"/>
    </source>
</evidence>
<feature type="region of interest" description="Disordered" evidence="1">
    <location>
        <begin position="1"/>
        <end position="39"/>
    </location>
</feature>
<sequence length="39" mass="4419">WEEIGAEWSGWRARSLASRTTRPSGRGGQRRGRVDSSCR</sequence>
<evidence type="ECO:0000256" key="1">
    <source>
        <dbReference type="SAM" id="MobiDB-lite"/>
    </source>
</evidence>
<reference evidence="2" key="1">
    <citation type="submission" date="2020-02" db="EMBL/GenBank/DDBJ databases">
        <authorList>
            <person name="Meier V. D."/>
        </authorList>
    </citation>
    <scope>NUCLEOTIDE SEQUENCE</scope>
    <source>
        <strain evidence="2">AVDCRST_MAG70</strain>
    </source>
</reference>
<dbReference type="EMBL" id="CADCWH010000287">
    <property type="protein sequence ID" value="CAA9562908.1"/>
    <property type="molecule type" value="Genomic_DNA"/>
</dbReference>
<feature type="non-terminal residue" evidence="2">
    <location>
        <position position="1"/>
    </location>
</feature>
<accession>A0A6J4V2B9</accession>
<proteinExistence type="predicted"/>
<gene>
    <name evidence="2" type="ORF">AVDCRST_MAG70-1805</name>
</gene>
<protein>
    <submittedName>
        <fullName evidence="2">Uncharacterized protein</fullName>
    </submittedName>
</protein>